<dbReference type="EMBL" id="QNRR01000002">
    <property type="protein sequence ID" value="RBP46469.1"/>
    <property type="molecule type" value="Genomic_DNA"/>
</dbReference>
<proteinExistence type="inferred from homology"/>
<dbReference type="SUPFAM" id="SSF52402">
    <property type="entry name" value="Adenine nucleotide alpha hydrolases-like"/>
    <property type="match status" value="2"/>
</dbReference>
<feature type="domain" description="UspA" evidence="2">
    <location>
        <begin position="147"/>
        <end position="292"/>
    </location>
</feature>
<dbReference type="Pfam" id="PF00582">
    <property type="entry name" value="Usp"/>
    <property type="match status" value="2"/>
</dbReference>
<comment type="similarity">
    <text evidence="1">Belongs to the universal stress protein A family.</text>
</comment>
<reference evidence="3 4" key="1">
    <citation type="submission" date="2018-06" db="EMBL/GenBank/DDBJ databases">
        <title>Genomic Encyclopedia of Type Strains, Phase IV (KMG-IV): sequencing the most valuable type-strain genomes for metagenomic binning, comparative biology and taxonomic classification.</title>
        <authorList>
            <person name="Goeker M."/>
        </authorList>
    </citation>
    <scope>NUCLEOTIDE SEQUENCE [LARGE SCALE GENOMIC DNA]</scope>
    <source>
        <strain evidence="3 4">DSM 25532</strain>
    </source>
</reference>
<dbReference type="CDD" id="cd00293">
    <property type="entry name" value="USP-like"/>
    <property type="match status" value="2"/>
</dbReference>
<evidence type="ECO:0000256" key="1">
    <source>
        <dbReference type="ARBA" id="ARBA00008791"/>
    </source>
</evidence>
<feature type="domain" description="UspA" evidence="2">
    <location>
        <begin position="6"/>
        <end position="140"/>
    </location>
</feature>
<dbReference type="AlphaFoldDB" id="A0A366HT90"/>
<dbReference type="RefSeq" id="WP_113957978.1">
    <property type="nucleotide sequence ID" value="NZ_QNRR01000002.1"/>
</dbReference>
<dbReference type="Gene3D" id="3.40.50.620">
    <property type="entry name" value="HUPs"/>
    <property type="match status" value="2"/>
</dbReference>
<dbReference type="InterPro" id="IPR006016">
    <property type="entry name" value="UspA"/>
</dbReference>
<dbReference type="Proteomes" id="UP000253426">
    <property type="component" value="Unassembled WGS sequence"/>
</dbReference>
<dbReference type="OrthoDB" id="9804721at2"/>
<dbReference type="InterPro" id="IPR014729">
    <property type="entry name" value="Rossmann-like_a/b/a_fold"/>
</dbReference>
<dbReference type="PANTHER" id="PTHR46268:SF6">
    <property type="entry name" value="UNIVERSAL STRESS PROTEIN UP12"/>
    <property type="match status" value="1"/>
</dbReference>
<gene>
    <name evidence="3" type="ORF">DES53_102860</name>
</gene>
<accession>A0A366HT90</accession>
<organism evidence="3 4">
    <name type="scientific">Roseimicrobium gellanilyticum</name>
    <dbReference type="NCBI Taxonomy" id="748857"/>
    <lineage>
        <taxon>Bacteria</taxon>
        <taxon>Pseudomonadati</taxon>
        <taxon>Verrucomicrobiota</taxon>
        <taxon>Verrucomicrobiia</taxon>
        <taxon>Verrucomicrobiales</taxon>
        <taxon>Verrucomicrobiaceae</taxon>
        <taxon>Roseimicrobium</taxon>
    </lineage>
</organism>
<name>A0A366HT90_9BACT</name>
<dbReference type="PRINTS" id="PR01438">
    <property type="entry name" value="UNVRSLSTRESS"/>
</dbReference>
<evidence type="ECO:0000259" key="2">
    <source>
        <dbReference type="Pfam" id="PF00582"/>
    </source>
</evidence>
<sequence length="301" mass="32772">MNAASQILVGIDFSPSSRNALLTTLRLAKARKAKVTALHVMDPDLAGAIKAAHGFSETSLHAFMIERLRAFLDAPDAAVEHLTFEFDIGPDFVTLIHWCNKLKAELLVLGSRGRTHTTHQIGAIAARCARQAPADVLLVREDTKHPFRHIVACVDFSETSAKAVRHAAEVADIEGGNLDCLFINQTALAMSLDYAGYLPAVEIPDTTSTEHWKGELERFREPLIPAPVAPRAKGVVLERVNVRDAIYEHINTTGADLVVLGTRGVTNLRTLVMGTTAERIITNSPCSVLAVKPEGYEFQAH</sequence>
<dbReference type="PANTHER" id="PTHR46268">
    <property type="entry name" value="STRESS RESPONSE PROTEIN NHAX"/>
    <property type="match status" value="1"/>
</dbReference>
<keyword evidence="4" id="KW-1185">Reference proteome</keyword>
<dbReference type="InterPro" id="IPR006015">
    <property type="entry name" value="Universal_stress_UspA"/>
</dbReference>
<protein>
    <submittedName>
        <fullName evidence="3">Nucleotide-binding universal stress UspA family protein</fullName>
    </submittedName>
</protein>
<evidence type="ECO:0000313" key="3">
    <source>
        <dbReference type="EMBL" id="RBP46469.1"/>
    </source>
</evidence>
<evidence type="ECO:0000313" key="4">
    <source>
        <dbReference type="Proteomes" id="UP000253426"/>
    </source>
</evidence>
<comment type="caution">
    <text evidence="3">The sequence shown here is derived from an EMBL/GenBank/DDBJ whole genome shotgun (WGS) entry which is preliminary data.</text>
</comment>